<dbReference type="EMBL" id="JADEXQ010000034">
    <property type="protein sequence ID" value="MBE9030343.1"/>
    <property type="molecule type" value="Genomic_DNA"/>
</dbReference>
<dbReference type="EC" id="2.7.13.3" evidence="3"/>
<dbReference type="SMART" id="SM00387">
    <property type="entry name" value="HATPase_c"/>
    <property type="match status" value="1"/>
</dbReference>
<dbReference type="CDD" id="cd00156">
    <property type="entry name" value="REC"/>
    <property type="match status" value="1"/>
</dbReference>
<dbReference type="InterPro" id="IPR004358">
    <property type="entry name" value="Sig_transdc_His_kin-like_C"/>
</dbReference>
<evidence type="ECO:0000256" key="4">
    <source>
        <dbReference type="ARBA" id="ARBA00022553"/>
    </source>
</evidence>
<dbReference type="Pfam" id="PF02518">
    <property type="entry name" value="HATPase_c"/>
    <property type="match status" value="1"/>
</dbReference>
<evidence type="ECO:0000256" key="7">
    <source>
        <dbReference type="ARBA" id="ARBA00023012"/>
    </source>
</evidence>
<evidence type="ECO:0000256" key="6">
    <source>
        <dbReference type="ARBA" id="ARBA00022777"/>
    </source>
</evidence>
<dbReference type="InterPro" id="IPR011006">
    <property type="entry name" value="CheY-like_superfamily"/>
</dbReference>
<dbReference type="PRINTS" id="PR00344">
    <property type="entry name" value="BCTRLSENSOR"/>
</dbReference>
<gene>
    <name evidence="12" type="ORF">IQ266_11430</name>
</gene>
<dbReference type="Pfam" id="PF00512">
    <property type="entry name" value="HisKA"/>
    <property type="match status" value="1"/>
</dbReference>
<dbReference type="SUPFAM" id="SSF47384">
    <property type="entry name" value="Homodimeric domain of signal transducing histidine kinase"/>
    <property type="match status" value="1"/>
</dbReference>
<name>A0A928VKN0_9CYAN</name>
<feature type="domain" description="Histidine kinase" evidence="10">
    <location>
        <begin position="341"/>
        <end position="556"/>
    </location>
</feature>
<organism evidence="12 13">
    <name type="scientific">Romeriopsis navalis LEGE 11480</name>
    <dbReference type="NCBI Taxonomy" id="2777977"/>
    <lineage>
        <taxon>Bacteria</taxon>
        <taxon>Bacillati</taxon>
        <taxon>Cyanobacteriota</taxon>
        <taxon>Cyanophyceae</taxon>
        <taxon>Leptolyngbyales</taxon>
        <taxon>Leptolyngbyaceae</taxon>
        <taxon>Romeriopsis</taxon>
        <taxon>Romeriopsis navalis</taxon>
    </lineage>
</organism>
<dbReference type="Gene3D" id="1.10.287.130">
    <property type="match status" value="1"/>
</dbReference>
<evidence type="ECO:0000256" key="5">
    <source>
        <dbReference type="ARBA" id="ARBA00022679"/>
    </source>
</evidence>
<keyword evidence="6" id="KW-0418">Kinase</keyword>
<protein>
    <recommendedName>
        <fullName evidence="3">histidine kinase</fullName>
        <ecNumber evidence="3">2.7.13.3</ecNumber>
    </recommendedName>
</protein>
<evidence type="ECO:0000256" key="3">
    <source>
        <dbReference type="ARBA" id="ARBA00012438"/>
    </source>
</evidence>
<dbReference type="PANTHER" id="PTHR43547">
    <property type="entry name" value="TWO-COMPONENT HISTIDINE KINASE"/>
    <property type="match status" value="1"/>
</dbReference>
<dbReference type="PROSITE" id="PS50109">
    <property type="entry name" value="HIS_KIN"/>
    <property type="match status" value="1"/>
</dbReference>
<dbReference type="FunFam" id="3.30.565.10:FF:000006">
    <property type="entry name" value="Sensor histidine kinase WalK"/>
    <property type="match status" value="1"/>
</dbReference>
<dbReference type="Proteomes" id="UP000625316">
    <property type="component" value="Unassembled WGS sequence"/>
</dbReference>
<evidence type="ECO:0000259" key="11">
    <source>
        <dbReference type="PROSITE" id="PS50110"/>
    </source>
</evidence>
<dbReference type="SUPFAM" id="SSF52172">
    <property type="entry name" value="CheY-like"/>
    <property type="match status" value="1"/>
</dbReference>
<evidence type="ECO:0000313" key="12">
    <source>
        <dbReference type="EMBL" id="MBE9030343.1"/>
    </source>
</evidence>
<dbReference type="GO" id="GO:0000155">
    <property type="term" value="F:phosphorelay sensor kinase activity"/>
    <property type="evidence" value="ECO:0007669"/>
    <property type="project" value="InterPro"/>
</dbReference>
<dbReference type="Gene3D" id="3.30.565.10">
    <property type="entry name" value="Histidine kinase-like ATPase, C-terminal domain"/>
    <property type="match status" value="1"/>
</dbReference>
<dbReference type="CDD" id="cd00082">
    <property type="entry name" value="HisKA"/>
    <property type="match status" value="1"/>
</dbReference>
<evidence type="ECO:0000256" key="1">
    <source>
        <dbReference type="ARBA" id="ARBA00000085"/>
    </source>
</evidence>
<keyword evidence="5" id="KW-0808">Transferase</keyword>
<proteinExistence type="inferred from homology"/>
<evidence type="ECO:0000256" key="2">
    <source>
        <dbReference type="ARBA" id="ARBA00006402"/>
    </source>
</evidence>
<dbReference type="SUPFAM" id="SSF55874">
    <property type="entry name" value="ATPase domain of HSP90 chaperone/DNA topoisomerase II/histidine kinase"/>
    <property type="match status" value="1"/>
</dbReference>
<dbReference type="SMART" id="SM00448">
    <property type="entry name" value="REC"/>
    <property type="match status" value="1"/>
</dbReference>
<dbReference type="InterPro" id="IPR016132">
    <property type="entry name" value="Phyto_chromo_attachment"/>
</dbReference>
<dbReference type="InterPro" id="IPR003594">
    <property type="entry name" value="HATPase_dom"/>
</dbReference>
<dbReference type="Gene3D" id="3.40.50.2300">
    <property type="match status" value="1"/>
</dbReference>
<evidence type="ECO:0000256" key="8">
    <source>
        <dbReference type="PROSITE-ProRule" id="PRU00169"/>
    </source>
</evidence>
<feature type="domain" description="Response regulatory" evidence="11">
    <location>
        <begin position="8"/>
        <end position="126"/>
    </location>
</feature>
<comment type="similarity">
    <text evidence="2">In the N-terminal section; belongs to the phytochrome family.</text>
</comment>
<feature type="modified residue" description="4-aspartylphosphate" evidence="8">
    <location>
        <position position="60"/>
    </location>
</feature>
<dbReference type="SMART" id="SM00065">
    <property type="entry name" value="GAF"/>
    <property type="match status" value="1"/>
</dbReference>
<dbReference type="SMART" id="SM00388">
    <property type="entry name" value="HisKA"/>
    <property type="match status" value="1"/>
</dbReference>
<dbReference type="CDD" id="cd00075">
    <property type="entry name" value="HATPase"/>
    <property type="match status" value="1"/>
</dbReference>
<evidence type="ECO:0000313" key="13">
    <source>
        <dbReference type="Proteomes" id="UP000625316"/>
    </source>
</evidence>
<comment type="caution">
    <text evidence="12">The sequence shown here is derived from an EMBL/GenBank/DDBJ whole genome shotgun (WGS) entry which is preliminary data.</text>
</comment>
<dbReference type="InterPro" id="IPR001789">
    <property type="entry name" value="Sig_transdc_resp-reg_receiver"/>
</dbReference>
<dbReference type="InterPro" id="IPR036890">
    <property type="entry name" value="HATPase_C_sf"/>
</dbReference>
<dbReference type="PROSITE" id="PS50110">
    <property type="entry name" value="RESPONSE_REGULATORY"/>
    <property type="match status" value="1"/>
</dbReference>
<keyword evidence="13" id="KW-1185">Reference proteome</keyword>
<dbReference type="InterPro" id="IPR003018">
    <property type="entry name" value="GAF"/>
</dbReference>
<sequence length="564" mass="62517">MANVPIATILIIDDVPEDRDVYRRFLLRDNPVDYQIAEAESGEEGLAYLQTSACDLILLDVRLPDMDGLAVLAELQQNPQLMVPIIMLTGMQDVNTAVQAMKQGVQDYLIKSQVTPEVLRLTVRNALQRANLQNQLSQSQQRQAGIAAIALRIRQTLDLDSILNRAAIEMHKLLNCDRMLIYKCAPDMSGTIVAASVHDRWSLSLHQNIIHTCFRNDAAYRQGEQCVINDVRQAERSAGHRDLLQQFGVQANLSIPVLLTVQPMDGTPPVENCSKTQLWGLLIAHQCDQPRVWQADEIELVQALSVQLALAIQQAELLHRTKTALQRESELNTLKSHIVSTISHEYRSPLATILIAATTLISHQHQLPTAKQNKFLNLIALKARHLSNLVDDMLFMNQMEQGQVPVKFVPVDLAQFISERIEEYRTQAPEHQLEFVSNGDVQAFHTDPKILGQILNNLLSNSIKYSPTGCQIDVQLYGQDAQVILVVQDQGIGIPLEDQTTLFEPFHRGSNVGTISGTGLGLSIIKSCTEMLGGNVACQSQIAQGTRMTIGLPKVLSEVALAIG</sequence>
<evidence type="ECO:0000259" key="10">
    <source>
        <dbReference type="PROSITE" id="PS50109"/>
    </source>
</evidence>
<dbReference type="InterPro" id="IPR036097">
    <property type="entry name" value="HisK_dim/P_sf"/>
</dbReference>
<comment type="catalytic activity">
    <reaction evidence="1">
        <text>ATP + protein L-histidine = ADP + protein N-phospho-L-histidine.</text>
        <dbReference type="EC" id="2.7.13.3"/>
    </reaction>
</comment>
<dbReference type="InterPro" id="IPR003661">
    <property type="entry name" value="HisK_dim/P_dom"/>
</dbReference>
<dbReference type="Gene3D" id="3.30.450.40">
    <property type="match status" value="1"/>
</dbReference>
<keyword evidence="4 8" id="KW-0597">Phosphoprotein</keyword>
<dbReference type="PROSITE" id="PS50046">
    <property type="entry name" value="PHYTOCHROME_2"/>
    <property type="match status" value="1"/>
</dbReference>
<dbReference type="SUPFAM" id="SSF55781">
    <property type="entry name" value="GAF domain-like"/>
    <property type="match status" value="1"/>
</dbReference>
<accession>A0A928VKN0</accession>
<dbReference type="InterPro" id="IPR005467">
    <property type="entry name" value="His_kinase_dom"/>
</dbReference>
<dbReference type="AlphaFoldDB" id="A0A928VKN0"/>
<dbReference type="InterPro" id="IPR029016">
    <property type="entry name" value="GAF-like_dom_sf"/>
</dbReference>
<dbReference type="Pfam" id="PF01590">
    <property type="entry name" value="GAF"/>
    <property type="match status" value="1"/>
</dbReference>
<dbReference type="PANTHER" id="PTHR43547:SF2">
    <property type="entry name" value="HYBRID SIGNAL TRANSDUCTION HISTIDINE KINASE C"/>
    <property type="match status" value="1"/>
</dbReference>
<keyword evidence="7" id="KW-0902">Two-component regulatory system</keyword>
<feature type="domain" description="Phytochrome chromophore attachment site" evidence="9">
    <location>
        <begin position="158"/>
        <end position="307"/>
    </location>
</feature>
<dbReference type="Pfam" id="PF00072">
    <property type="entry name" value="Response_reg"/>
    <property type="match status" value="1"/>
</dbReference>
<reference evidence="12" key="1">
    <citation type="submission" date="2020-10" db="EMBL/GenBank/DDBJ databases">
        <authorList>
            <person name="Castelo-Branco R."/>
            <person name="Eusebio N."/>
            <person name="Adriana R."/>
            <person name="Vieira A."/>
            <person name="Brugerolle De Fraissinette N."/>
            <person name="Rezende De Castro R."/>
            <person name="Schneider M.P."/>
            <person name="Vasconcelos V."/>
            <person name="Leao P.N."/>
        </authorList>
    </citation>
    <scope>NUCLEOTIDE SEQUENCE</scope>
    <source>
        <strain evidence="12">LEGE 11480</strain>
    </source>
</reference>
<dbReference type="RefSeq" id="WP_264325167.1">
    <property type="nucleotide sequence ID" value="NZ_JADEXQ010000034.1"/>
</dbReference>
<evidence type="ECO:0000259" key="9">
    <source>
        <dbReference type="PROSITE" id="PS50046"/>
    </source>
</evidence>